<dbReference type="Pfam" id="PF13411">
    <property type="entry name" value="MerR_1"/>
    <property type="match status" value="1"/>
</dbReference>
<dbReference type="InterPro" id="IPR047057">
    <property type="entry name" value="MerR_fam"/>
</dbReference>
<gene>
    <name evidence="6" type="ORF">FD41_GL000549</name>
    <name evidence="5" type="ORF">JCM14108_1483</name>
</gene>
<feature type="transmembrane region" description="Helical" evidence="3">
    <location>
        <begin position="165"/>
        <end position="184"/>
    </location>
</feature>
<dbReference type="RefSeq" id="WP_035179287.1">
    <property type="nucleotide sequence ID" value="NZ_AZFY01000014.1"/>
</dbReference>
<dbReference type="InterPro" id="IPR000551">
    <property type="entry name" value="MerR-type_HTH_dom"/>
</dbReference>
<evidence type="ECO:0000313" key="5">
    <source>
        <dbReference type="EMBL" id="GAF36513.1"/>
    </source>
</evidence>
<dbReference type="PROSITE" id="PS50937">
    <property type="entry name" value="HTH_MERR_2"/>
    <property type="match status" value="1"/>
</dbReference>
<dbReference type="EMBL" id="BAKI01000012">
    <property type="protein sequence ID" value="GAF36513.1"/>
    <property type="molecule type" value="Genomic_DNA"/>
</dbReference>
<dbReference type="PRINTS" id="PR00040">
    <property type="entry name" value="HTHMERR"/>
</dbReference>
<dbReference type="Proteomes" id="UP000019488">
    <property type="component" value="Unassembled WGS sequence"/>
</dbReference>
<keyword evidence="1" id="KW-0238">DNA-binding</keyword>
<feature type="coiled-coil region" evidence="2">
    <location>
        <begin position="80"/>
        <end position="110"/>
    </location>
</feature>
<comment type="caution">
    <text evidence="5">The sequence shown here is derived from an EMBL/GenBank/DDBJ whole genome shotgun (WGS) entry which is preliminary data.</text>
</comment>
<dbReference type="GO" id="GO:0003700">
    <property type="term" value="F:DNA-binding transcription factor activity"/>
    <property type="evidence" value="ECO:0007669"/>
    <property type="project" value="InterPro"/>
</dbReference>
<evidence type="ECO:0000313" key="6">
    <source>
        <dbReference type="EMBL" id="KRM12194.1"/>
    </source>
</evidence>
<reference evidence="5" key="1">
    <citation type="journal article" date="2014" name="Genome Announc.">
        <title>Draft Genome Sequences of Two Lactobacillus Strains, L. farraginis JCM 14108T and L. composti JCM 14202T, Isolated from Compost of Distilled Shochu Residue.</title>
        <authorList>
            <person name="Yuki M."/>
            <person name="Oshima K."/>
            <person name="Suda W."/>
            <person name="Kitahara M."/>
            <person name="Kitamura K."/>
            <person name="Iida T."/>
            <person name="Hattori M."/>
            <person name="Ohkuma M."/>
        </authorList>
    </citation>
    <scope>NUCLEOTIDE SEQUENCE [LARGE SCALE GENOMIC DNA]</scope>
    <source>
        <strain evidence="5">JCM 14108</strain>
    </source>
</reference>
<dbReference type="AlphaFoldDB" id="X0PAN9"/>
<dbReference type="OrthoDB" id="1894615at2"/>
<name>X0PAN9_9LACO</name>
<evidence type="ECO:0000313" key="7">
    <source>
        <dbReference type="Proteomes" id="UP000019488"/>
    </source>
</evidence>
<evidence type="ECO:0000259" key="4">
    <source>
        <dbReference type="PROSITE" id="PS50937"/>
    </source>
</evidence>
<evidence type="ECO:0000256" key="2">
    <source>
        <dbReference type="SAM" id="Coils"/>
    </source>
</evidence>
<dbReference type="STRING" id="1423743.FD41_GL000549"/>
<dbReference type="Gene3D" id="1.10.1660.10">
    <property type="match status" value="1"/>
</dbReference>
<dbReference type="GO" id="GO:0003677">
    <property type="term" value="F:DNA binding"/>
    <property type="evidence" value="ECO:0007669"/>
    <property type="project" value="UniProtKB-KW"/>
</dbReference>
<dbReference type="CDD" id="cd01106">
    <property type="entry name" value="HTH_TipAL-Mta"/>
    <property type="match status" value="1"/>
</dbReference>
<keyword evidence="8" id="KW-1185">Reference proteome</keyword>
<dbReference type="EMBL" id="AZFY01000014">
    <property type="protein sequence ID" value="KRM12194.1"/>
    <property type="molecule type" value="Genomic_DNA"/>
</dbReference>
<feature type="transmembrane region" description="Helical" evidence="3">
    <location>
        <begin position="138"/>
        <end position="159"/>
    </location>
</feature>
<evidence type="ECO:0000313" key="8">
    <source>
        <dbReference type="Proteomes" id="UP000051966"/>
    </source>
</evidence>
<proteinExistence type="predicted"/>
<reference evidence="6 8" key="2">
    <citation type="journal article" date="2015" name="Genome Announc.">
        <title>Expanding the biotechnology potential of lactobacilli through comparative genomics of 213 strains and associated genera.</title>
        <authorList>
            <person name="Sun Z."/>
            <person name="Harris H.M."/>
            <person name="McCann A."/>
            <person name="Guo C."/>
            <person name="Argimon S."/>
            <person name="Zhang W."/>
            <person name="Yang X."/>
            <person name="Jeffery I.B."/>
            <person name="Cooney J.C."/>
            <person name="Kagawa T.F."/>
            <person name="Liu W."/>
            <person name="Song Y."/>
            <person name="Salvetti E."/>
            <person name="Wrobel A."/>
            <person name="Rasinkangas P."/>
            <person name="Parkhill J."/>
            <person name="Rea M.C."/>
            <person name="O'Sullivan O."/>
            <person name="Ritari J."/>
            <person name="Douillard F.P."/>
            <person name="Paul Ross R."/>
            <person name="Yang R."/>
            <person name="Briner A.E."/>
            <person name="Felis G.E."/>
            <person name="de Vos W.M."/>
            <person name="Barrangou R."/>
            <person name="Klaenhammer T.R."/>
            <person name="Caufield P.W."/>
            <person name="Cui Y."/>
            <person name="Zhang H."/>
            <person name="O'Toole P.W."/>
        </authorList>
    </citation>
    <scope>NUCLEOTIDE SEQUENCE [LARGE SCALE GENOMIC DNA]</scope>
    <source>
        <strain evidence="6 8">DSM 18382</strain>
    </source>
</reference>
<evidence type="ECO:0000256" key="1">
    <source>
        <dbReference type="ARBA" id="ARBA00023125"/>
    </source>
</evidence>
<keyword evidence="3" id="KW-0812">Transmembrane</keyword>
<dbReference type="Proteomes" id="UP000051966">
    <property type="component" value="Unassembled WGS sequence"/>
</dbReference>
<dbReference type="SMART" id="SM00422">
    <property type="entry name" value="HTH_MERR"/>
    <property type="match status" value="1"/>
</dbReference>
<keyword evidence="3" id="KW-0472">Membrane</keyword>
<dbReference type="PANTHER" id="PTHR30204:SF96">
    <property type="entry name" value="CHROMOSOME-ANCHORING PROTEIN RACA"/>
    <property type="match status" value="1"/>
</dbReference>
<keyword evidence="3" id="KW-1133">Transmembrane helix</keyword>
<protein>
    <submittedName>
        <fullName evidence="5">Transcriptional regulator, MerR family</fullName>
    </submittedName>
</protein>
<sequence>MPNYTTGEIAKQAQVSIRTVQYYDRKGLLKPAAISEGGKRQYTDRELERLKLIRLLKSLGLSLNDIRSLLASPDTTNVLNSLLTEQAATLTQQKQEIEQQLRTIHQVQRSITDLRLVSSNNLIGIEKIMESQKHLRKLHATMLLLGLLMDVIEIATLVFWLMTGIWYPVLIGFGFVIIMAAWLLNHYYQQVRYVCPHCHTTFQPSWRQFSFSKHNAKMRKLTCPHCGYRGYCVEISQVS</sequence>
<evidence type="ECO:0000256" key="3">
    <source>
        <dbReference type="SAM" id="Phobius"/>
    </source>
</evidence>
<dbReference type="PATRIC" id="fig|1423743.5.peg.565"/>
<keyword evidence="2" id="KW-0175">Coiled coil</keyword>
<dbReference type="InterPro" id="IPR009061">
    <property type="entry name" value="DNA-bd_dom_put_sf"/>
</dbReference>
<organism evidence="5 7">
    <name type="scientific">Lentilactobacillus farraginis DSM 18382 = JCM 14108</name>
    <dbReference type="NCBI Taxonomy" id="1423743"/>
    <lineage>
        <taxon>Bacteria</taxon>
        <taxon>Bacillati</taxon>
        <taxon>Bacillota</taxon>
        <taxon>Bacilli</taxon>
        <taxon>Lactobacillales</taxon>
        <taxon>Lactobacillaceae</taxon>
        <taxon>Lentilactobacillus</taxon>
    </lineage>
</organism>
<accession>X0PAN9</accession>
<feature type="domain" description="HTH merR-type" evidence="4">
    <location>
        <begin position="3"/>
        <end position="72"/>
    </location>
</feature>
<dbReference type="PANTHER" id="PTHR30204">
    <property type="entry name" value="REDOX-CYCLING DRUG-SENSING TRANSCRIPTIONAL ACTIVATOR SOXR"/>
    <property type="match status" value="1"/>
</dbReference>
<dbReference type="SUPFAM" id="SSF46955">
    <property type="entry name" value="Putative DNA-binding domain"/>
    <property type="match status" value="1"/>
</dbReference>